<feature type="transmembrane region" description="Helical" evidence="3">
    <location>
        <begin position="296"/>
        <end position="321"/>
    </location>
</feature>
<proteinExistence type="inferred from homology"/>
<feature type="chain" id="PRO_5042286192" description="Legume lectin domain-containing protein" evidence="4">
    <location>
        <begin position="27"/>
        <end position="361"/>
    </location>
</feature>
<comment type="caution">
    <text evidence="6">The sequence shown here is derived from an EMBL/GenBank/DDBJ whole genome shotgun (WGS) entry which is preliminary data.</text>
</comment>
<dbReference type="AlphaFoldDB" id="A0AAD3Y6F6"/>
<evidence type="ECO:0000313" key="7">
    <source>
        <dbReference type="Proteomes" id="UP001279734"/>
    </source>
</evidence>
<dbReference type="PANTHER" id="PTHR32401">
    <property type="entry name" value="CONCANAVALIN A-LIKE LECTIN FAMILY PROTEIN"/>
    <property type="match status" value="1"/>
</dbReference>
<dbReference type="InterPro" id="IPR050258">
    <property type="entry name" value="Leguminous_Lectin"/>
</dbReference>
<evidence type="ECO:0000256" key="3">
    <source>
        <dbReference type="SAM" id="Phobius"/>
    </source>
</evidence>
<keyword evidence="3" id="KW-0812">Transmembrane</keyword>
<sequence length="361" mass="40532">MASYSIFRYIFSLSSLLLFFANTLFAADPTLSVGFQNHNKNSSRFQSQIALYGDAKLHSDDFFIQITGPGSFSAGRIIYRKPIKLLEGNPRRKVSFGTYFSFSLSPEDGDGLAFVMLPNGFASSGYDGSSMGLAYEMGEKKIKTFAVEFDTKMDAMYGDLNGNHVGIDVGSLVSVRAFNLSSNKLVLNSDEKFHCWIDYEASSMRIEVRLSKLISKRPIDPLLWCPIDLSEIFQNEQVFVGLVSSNANSTQICRVYSWSFKLRHVPYWMHSQPLDPEAFTKDTEPVTMVNKRSHCILRVLTALILGTGCGALGASLVLWVWTIFAHRRPVMPDDCAEHPVKCNFHKVEVLVVHMDLKDGRE</sequence>
<keyword evidence="2" id="KW-0430">Lectin</keyword>
<protein>
    <recommendedName>
        <fullName evidence="5">Legume lectin domain-containing protein</fullName>
    </recommendedName>
</protein>
<dbReference type="GO" id="GO:0030246">
    <property type="term" value="F:carbohydrate binding"/>
    <property type="evidence" value="ECO:0007669"/>
    <property type="project" value="UniProtKB-KW"/>
</dbReference>
<dbReference type="Proteomes" id="UP001279734">
    <property type="component" value="Unassembled WGS sequence"/>
</dbReference>
<dbReference type="PANTHER" id="PTHR32401:SF16">
    <property type="entry name" value="CONCANAVALIN A-LIKE LECTIN FAMILY PROTEIN"/>
    <property type="match status" value="1"/>
</dbReference>
<dbReference type="Gene3D" id="2.60.120.200">
    <property type="match status" value="1"/>
</dbReference>
<dbReference type="EMBL" id="BSYO01000035">
    <property type="protein sequence ID" value="GMH28979.1"/>
    <property type="molecule type" value="Genomic_DNA"/>
</dbReference>
<dbReference type="InterPro" id="IPR001220">
    <property type="entry name" value="Legume_lectin_dom"/>
</dbReference>
<evidence type="ECO:0000256" key="2">
    <source>
        <dbReference type="ARBA" id="ARBA00022734"/>
    </source>
</evidence>
<name>A0AAD3Y6F6_NEPGR</name>
<reference evidence="6" key="1">
    <citation type="submission" date="2023-05" db="EMBL/GenBank/DDBJ databases">
        <title>Nepenthes gracilis genome sequencing.</title>
        <authorList>
            <person name="Fukushima K."/>
        </authorList>
    </citation>
    <scope>NUCLEOTIDE SEQUENCE</scope>
    <source>
        <strain evidence="6">SING2019-196</strain>
    </source>
</reference>
<keyword evidence="4" id="KW-0732">Signal</keyword>
<keyword evidence="3" id="KW-1133">Transmembrane helix</keyword>
<gene>
    <name evidence="6" type="ORF">Nepgr_030822</name>
</gene>
<accession>A0AAD3Y6F6</accession>
<evidence type="ECO:0000256" key="4">
    <source>
        <dbReference type="SAM" id="SignalP"/>
    </source>
</evidence>
<dbReference type="Pfam" id="PF00139">
    <property type="entry name" value="Lectin_legB"/>
    <property type="match status" value="1"/>
</dbReference>
<keyword evidence="7" id="KW-1185">Reference proteome</keyword>
<evidence type="ECO:0000256" key="1">
    <source>
        <dbReference type="ARBA" id="ARBA00007606"/>
    </source>
</evidence>
<dbReference type="InterPro" id="IPR013320">
    <property type="entry name" value="ConA-like_dom_sf"/>
</dbReference>
<keyword evidence="3" id="KW-0472">Membrane</keyword>
<feature type="signal peptide" evidence="4">
    <location>
        <begin position="1"/>
        <end position="26"/>
    </location>
</feature>
<organism evidence="6 7">
    <name type="scientific">Nepenthes gracilis</name>
    <name type="common">Slender pitcher plant</name>
    <dbReference type="NCBI Taxonomy" id="150966"/>
    <lineage>
        <taxon>Eukaryota</taxon>
        <taxon>Viridiplantae</taxon>
        <taxon>Streptophyta</taxon>
        <taxon>Embryophyta</taxon>
        <taxon>Tracheophyta</taxon>
        <taxon>Spermatophyta</taxon>
        <taxon>Magnoliopsida</taxon>
        <taxon>eudicotyledons</taxon>
        <taxon>Gunneridae</taxon>
        <taxon>Pentapetalae</taxon>
        <taxon>Caryophyllales</taxon>
        <taxon>Nepenthaceae</taxon>
        <taxon>Nepenthes</taxon>
    </lineage>
</organism>
<comment type="similarity">
    <text evidence="1">Belongs to the leguminous lectin family.</text>
</comment>
<evidence type="ECO:0000259" key="5">
    <source>
        <dbReference type="Pfam" id="PF00139"/>
    </source>
</evidence>
<feature type="domain" description="Legume lectin" evidence="5">
    <location>
        <begin position="43"/>
        <end position="272"/>
    </location>
</feature>
<dbReference type="CDD" id="cd06899">
    <property type="entry name" value="lectin_legume_LecRK_Arcelin_ConA"/>
    <property type="match status" value="1"/>
</dbReference>
<dbReference type="SUPFAM" id="SSF49899">
    <property type="entry name" value="Concanavalin A-like lectins/glucanases"/>
    <property type="match status" value="1"/>
</dbReference>
<evidence type="ECO:0000313" key="6">
    <source>
        <dbReference type="EMBL" id="GMH28979.1"/>
    </source>
</evidence>